<accession>A0AA41PWP9</accession>
<dbReference type="RefSeq" id="WP_235051365.1">
    <property type="nucleotide sequence ID" value="NZ_JAKFHA010000003.1"/>
</dbReference>
<keyword evidence="1" id="KW-1133">Transmembrane helix</keyword>
<dbReference type="Proteomes" id="UP001165378">
    <property type="component" value="Unassembled WGS sequence"/>
</dbReference>
<keyword evidence="4" id="KW-1185">Reference proteome</keyword>
<organism evidence="3 4">
    <name type="scientific">Yinghuangia soli</name>
    <dbReference type="NCBI Taxonomy" id="2908204"/>
    <lineage>
        <taxon>Bacteria</taxon>
        <taxon>Bacillati</taxon>
        <taxon>Actinomycetota</taxon>
        <taxon>Actinomycetes</taxon>
        <taxon>Kitasatosporales</taxon>
        <taxon>Streptomycetaceae</taxon>
        <taxon>Yinghuangia</taxon>
    </lineage>
</organism>
<feature type="transmembrane region" description="Helical" evidence="1">
    <location>
        <begin position="49"/>
        <end position="71"/>
    </location>
</feature>
<evidence type="ECO:0000256" key="1">
    <source>
        <dbReference type="SAM" id="Phobius"/>
    </source>
</evidence>
<feature type="domain" description="DUF6286" evidence="2">
    <location>
        <begin position="108"/>
        <end position="212"/>
    </location>
</feature>
<protein>
    <submittedName>
        <fullName evidence="3">DUF6286 domain-containing protein</fullName>
    </submittedName>
</protein>
<dbReference type="AlphaFoldDB" id="A0AA41PWP9"/>
<comment type="caution">
    <text evidence="3">The sequence shown here is derived from an EMBL/GenBank/DDBJ whole genome shotgun (WGS) entry which is preliminary data.</text>
</comment>
<evidence type="ECO:0000259" key="2">
    <source>
        <dbReference type="Pfam" id="PF19803"/>
    </source>
</evidence>
<evidence type="ECO:0000313" key="4">
    <source>
        <dbReference type="Proteomes" id="UP001165378"/>
    </source>
</evidence>
<evidence type="ECO:0000313" key="3">
    <source>
        <dbReference type="EMBL" id="MCF2527224.1"/>
    </source>
</evidence>
<keyword evidence="1" id="KW-0812">Transmembrane</keyword>
<reference evidence="3" key="1">
    <citation type="submission" date="2022-01" db="EMBL/GenBank/DDBJ databases">
        <title>Genome-Based Taxonomic Classification of the Phylum Actinobacteria.</title>
        <authorList>
            <person name="Gao Y."/>
        </authorList>
    </citation>
    <scope>NUCLEOTIDE SEQUENCE</scope>
    <source>
        <strain evidence="3">KLBMP 8922</strain>
    </source>
</reference>
<sequence>MSAPDAPFSAAIGLADTPVDTHADTHADALAAVPFPGYRKPRRAWSPRGFTAAMTASAVGLAAGTVVFVGVSARLERTPGWADATLDWLQTHAWAEDPVWIAGFAVAVAGLWLIAVALTPGRRHLLPLEPVGTAMSAYMTRRTAAQLLRHTALSSTGVLDARVRVTRRRALLHVDYHFRDADELYDELDAALEERMDTLLPSRPLRVDVYLRPA</sequence>
<name>A0AA41PWP9_9ACTN</name>
<gene>
    <name evidence="3" type="ORF">LZ495_08360</name>
</gene>
<proteinExistence type="predicted"/>
<dbReference type="InterPro" id="IPR046253">
    <property type="entry name" value="DUF6286"/>
</dbReference>
<dbReference type="EMBL" id="JAKFHA010000003">
    <property type="protein sequence ID" value="MCF2527224.1"/>
    <property type="molecule type" value="Genomic_DNA"/>
</dbReference>
<feature type="transmembrane region" description="Helical" evidence="1">
    <location>
        <begin position="99"/>
        <end position="118"/>
    </location>
</feature>
<keyword evidence="1" id="KW-0472">Membrane</keyword>
<dbReference type="Pfam" id="PF19803">
    <property type="entry name" value="DUF6286"/>
    <property type="match status" value="1"/>
</dbReference>